<sequence length="54" mass="6069">MLGVFVLLFFTTAIQTRAIFGKFIELGTKGGFFQNRGNISIAGFLTSQHHHLRE</sequence>
<feature type="chain" id="PRO_5023044203" evidence="1">
    <location>
        <begin position="19"/>
        <end position="54"/>
    </location>
</feature>
<proteinExistence type="predicted"/>
<feature type="signal peptide" evidence="1">
    <location>
        <begin position="1"/>
        <end position="18"/>
    </location>
</feature>
<dbReference type="AlphaFoldDB" id="A0A5D2FHI7"/>
<protein>
    <submittedName>
        <fullName evidence="2">Uncharacterized protein</fullName>
    </submittedName>
</protein>
<keyword evidence="3" id="KW-1185">Reference proteome</keyword>
<organism evidence="2 3">
    <name type="scientific">Gossypium darwinii</name>
    <name type="common">Darwin's cotton</name>
    <name type="synonym">Gossypium barbadense var. darwinii</name>
    <dbReference type="NCBI Taxonomy" id="34276"/>
    <lineage>
        <taxon>Eukaryota</taxon>
        <taxon>Viridiplantae</taxon>
        <taxon>Streptophyta</taxon>
        <taxon>Embryophyta</taxon>
        <taxon>Tracheophyta</taxon>
        <taxon>Spermatophyta</taxon>
        <taxon>Magnoliopsida</taxon>
        <taxon>eudicotyledons</taxon>
        <taxon>Gunneridae</taxon>
        <taxon>Pentapetalae</taxon>
        <taxon>rosids</taxon>
        <taxon>malvids</taxon>
        <taxon>Malvales</taxon>
        <taxon>Malvaceae</taxon>
        <taxon>Malvoideae</taxon>
        <taxon>Gossypium</taxon>
    </lineage>
</organism>
<accession>A0A5D2FHI7</accession>
<dbReference type="EMBL" id="CM017695">
    <property type="protein sequence ID" value="TYH04898.1"/>
    <property type="molecule type" value="Genomic_DNA"/>
</dbReference>
<keyword evidence="1" id="KW-0732">Signal</keyword>
<reference evidence="2 3" key="1">
    <citation type="submission" date="2019-06" db="EMBL/GenBank/DDBJ databases">
        <title>WGS assembly of Gossypium darwinii.</title>
        <authorList>
            <person name="Chen Z.J."/>
            <person name="Sreedasyam A."/>
            <person name="Ando A."/>
            <person name="Song Q."/>
            <person name="De L."/>
            <person name="Hulse-Kemp A."/>
            <person name="Ding M."/>
            <person name="Ye W."/>
            <person name="Kirkbride R."/>
            <person name="Jenkins J."/>
            <person name="Plott C."/>
            <person name="Lovell J."/>
            <person name="Lin Y.-M."/>
            <person name="Vaughn R."/>
            <person name="Liu B."/>
            <person name="Li W."/>
            <person name="Simpson S."/>
            <person name="Scheffler B."/>
            <person name="Saski C."/>
            <person name="Grover C."/>
            <person name="Hu G."/>
            <person name="Conover J."/>
            <person name="Carlson J."/>
            <person name="Shu S."/>
            <person name="Boston L."/>
            <person name="Williams M."/>
            <person name="Peterson D."/>
            <person name="Mcgee K."/>
            <person name="Jones D."/>
            <person name="Wendel J."/>
            <person name="Stelly D."/>
            <person name="Grimwood J."/>
            <person name="Schmutz J."/>
        </authorList>
    </citation>
    <scope>NUCLEOTIDE SEQUENCE [LARGE SCALE GENOMIC DNA]</scope>
    <source>
        <strain evidence="2">1808015.09</strain>
    </source>
</reference>
<evidence type="ECO:0000256" key="1">
    <source>
        <dbReference type="SAM" id="SignalP"/>
    </source>
</evidence>
<name>A0A5D2FHI7_GOSDA</name>
<gene>
    <name evidence="2" type="ORF">ES288_A08G042400v1</name>
</gene>
<evidence type="ECO:0000313" key="2">
    <source>
        <dbReference type="EMBL" id="TYH04898.1"/>
    </source>
</evidence>
<dbReference type="Proteomes" id="UP000323506">
    <property type="component" value="Chromosome A08"/>
</dbReference>
<evidence type="ECO:0000313" key="3">
    <source>
        <dbReference type="Proteomes" id="UP000323506"/>
    </source>
</evidence>